<feature type="compositionally biased region" description="Polar residues" evidence="1">
    <location>
        <begin position="168"/>
        <end position="177"/>
    </location>
</feature>
<feature type="compositionally biased region" description="Polar residues" evidence="1">
    <location>
        <begin position="203"/>
        <end position="214"/>
    </location>
</feature>
<feature type="compositionally biased region" description="Low complexity" evidence="1">
    <location>
        <begin position="621"/>
        <end position="634"/>
    </location>
</feature>
<feature type="compositionally biased region" description="Acidic residues" evidence="1">
    <location>
        <begin position="466"/>
        <end position="484"/>
    </location>
</feature>
<feature type="compositionally biased region" description="Polar residues" evidence="1">
    <location>
        <begin position="315"/>
        <end position="340"/>
    </location>
</feature>
<feature type="compositionally biased region" description="Basic and acidic residues" evidence="1">
    <location>
        <begin position="291"/>
        <end position="302"/>
    </location>
</feature>
<feature type="compositionally biased region" description="Low complexity" evidence="1">
    <location>
        <begin position="351"/>
        <end position="363"/>
    </location>
</feature>
<evidence type="ECO:0000256" key="1">
    <source>
        <dbReference type="SAM" id="MobiDB-lite"/>
    </source>
</evidence>
<dbReference type="AlphaFoldDB" id="A0AA40BQI7"/>
<feature type="region of interest" description="Disordered" evidence="1">
    <location>
        <begin position="527"/>
        <end position="575"/>
    </location>
</feature>
<feature type="compositionally biased region" description="Basic and acidic residues" evidence="1">
    <location>
        <begin position="45"/>
        <end position="58"/>
    </location>
</feature>
<feature type="compositionally biased region" description="Acidic residues" evidence="1">
    <location>
        <begin position="142"/>
        <end position="155"/>
    </location>
</feature>
<feature type="region of interest" description="Disordered" evidence="1">
    <location>
        <begin position="1"/>
        <end position="363"/>
    </location>
</feature>
<dbReference type="EMBL" id="JAUKUD010000007">
    <property type="protein sequence ID" value="KAK0738567.1"/>
    <property type="molecule type" value="Genomic_DNA"/>
</dbReference>
<evidence type="ECO:0000313" key="2">
    <source>
        <dbReference type="EMBL" id="KAK0738567.1"/>
    </source>
</evidence>
<comment type="caution">
    <text evidence="2">The sequence shown here is derived from an EMBL/GenBank/DDBJ whole genome shotgun (WGS) entry which is preliminary data.</text>
</comment>
<accession>A0AA40BQI7</accession>
<organism evidence="2 3">
    <name type="scientific">Schizothecium vesticola</name>
    <dbReference type="NCBI Taxonomy" id="314040"/>
    <lineage>
        <taxon>Eukaryota</taxon>
        <taxon>Fungi</taxon>
        <taxon>Dikarya</taxon>
        <taxon>Ascomycota</taxon>
        <taxon>Pezizomycotina</taxon>
        <taxon>Sordariomycetes</taxon>
        <taxon>Sordariomycetidae</taxon>
        <taxon>Sordariales</taxon>
        <taxon>Schizotheciaceae</taxon>
        <taxon>Schizothecium</taxon>
    </lineage>
</organism>
<gene>
    <name evidence="2" type="ORF">B0T18DRAFT_422310</name>
</gene>
<reference evidence="2" key="1">
    <citation type="submission" date="2023-06" db="EMBL/GenBank/DDBJ databases">
        <title>Genome-scale phylogeny and comparative genomics of the fungal order Sordariales.</title>
        <authorList>
            <consortium name="Lawrence Berkeley National Laboratory"/>
            <person name="Hensen N."/>
            <person name="Bonometti L."/>
            <person name="Westerberg I."/>
            <person name="Brannstrom I.O."/>
            <person name="Guillou S."/>
            <person name="Cros-Aarteil S."/>
            <person name="Calhoun S."/>
            <person name="Haridas S."/>
            <person name="Kuo A."/>
            <person name="Mondo S."/>
            <person name="Pangilinan J."/>
            <person name="Riley R."/>
            <person name="LaButti K."/>
            <person name="Andreopoulos B."/>
            <person name="Lipzen A."/>
            <person name="Chen C."/>
            <person name="Yanf M."/>
            <person name="Daum C."/>
            <person name="Ng V."/>
            <person name="Clum A."/>
            <person name="Steindorff A."/>
            <person name="Ohm R."/>
            <person name="Martin F."/>
            <person name="Silar P."/>
            <person name="Natvig D."/>
            <person name="Lalanne C."/>
            <person name="Gautier V."/>
            <person name="Ament-velasquez S.L."/>
            <person name="Kruys A."/>
            <person name="Hutchinson M.I."/>
            <person name="Powell A.J."/>
            <person name="Barry K."/>
            <person name="Miller A.N."/>
            <person name="Grigoriev I.V."/>
            <person name="Debuchy R."/>
            <person name="Gladieux P."/>
            <person name="Thoren M.H."/>
            <person name="Johannesson H."/>
        </authorList>
    </citation>
    <scope>NUCLEOTIDE SEQUENCE</scope>
    <source>
        <strain evidence="2">SMH3187-1</strain>
    </source>
</reference>
<evidence type="ECO:0000313" key="3">
    <source>
        <dbReference type="Proteomes" id="UP001172155"/>
    </source>
</evidence>
<name>A0AA40BQI7_9PEZI</name>
<feature type="region of interest" description="Disordered" evidence="1">
    <location>
        <begin position="379"/>
        <end position="510"/>
    </location>
</feature>
<feature type="compositionally biased region" description="Low complexity" evidence="1">
    <location>
        <begin position="10"/>
        <end position="19"/>
    </location>
</feature>
<feature type="compositionally biased region" description="Polar residues" evidence="1">
    <location>
        <begin position="100"/>
        <end position="111"/>
    </location>
</feature>
<feature type="compositionally biased region" description="Basic residues" evidence="1">
    <location>
        <begin position="449"/>
        <end position="459"/>
    </location>
</feature>
<feature type="compositionally biased region" description="Acidic residues" evidence="1">
    <location>
        <begin position="544"/>
        <end position="553"/>
    </location>
</feature>
<keyword evidence="3" id="KW-1185">Reference proteome</keyword>
<protein>
    <submittedName>
        <fullName evidence="2">Uncharacterized protein</fullName>
    </submittedName>
</protein>
<proteinExistence type="predicted"/>
<dbReference type="Proteomes" id="UP001172155">
    <property type="component" value="Unassembled WGS sequence"/>
</dbReference>
<feature type="region of interest" description="Disordered" evidence="1">
    <location>
        <begin position="602"/>
        <end position="634"/>
    </location>
</feature>
<feature type="compositionally biased region" description="Basic and acidic residues" evidence="1">
    <location>
        <begin position="112"/>
        <end position="123"/>
    </location>
</feature>
<sequence length="634" mass="68888">MPRPKRSRVASRPAPQSSTTPPPTSKPVKPARQISRAASSDIYDVSDREMERTKKRVEVNLSVLDEQDGRSHVQPADSEQARTLEAARSREKDALGKLDNLTSTSAANENEPSPHIEYSRRESASMAVGSRPPRLTDASGLDLDDDVFGNLDDSLDDSRDDTHMAHTSRATDTSSFNIAMFRRRPRQSSIVGKDDAPIRPSSRGGNTPSATSHLNLGRFKRRQREPSILGTAQKERAQRPPSRASDYGSMMGDDSGPEGESTPLDKKRQSGRQDGIEVERSPSLPSRKRKSLEDQGGREKRIALAVDGGDEEDVIQQSIEVQSTPPGSPSLLRNAQNLLSTPDRDDPFNAPPASSSSAGSSPVALPSWELLTHRNYHAKKPVARAPAKTPELEADNDSDLSSPPSLTHSPNYGPTRASTRTKAKRKPAADAAPPKPVKLTTADLTALLPRRRQKNKKATRPSNDPFDMDSAEDDDEVNADDDELSYVATTKRRRRGAATLAQTAATNRGAKAKKAAAAAVVAAAAEKKKQVRKYGLSSDKENAEGEEEEEEEREGVTLGSVLGDEEEEDPETSQMMVERMGEELKRAARKFQEVDQWELSFEEVAPSSDGVMPPEGEGEGASQAEVASQVEVAV</sequence>
<feature type="compositionally biased region" description="Basic and acidic residues" evidence="1">
    <location>
        <begin position="79"/>
        <end position="96"/>
    </location>
</feature>